<dbReference type="AlphaFoldDB" id="A0A7J7DTR1"/>
<proteinExistence type="predicted"/>
<protein>
    <submittedName>
        <fullName evidence="1">Uncharacterized protein</fullName>
    </submittedName>
</protein>
<evidence type="ECO:0000313" key="1">
    <source>
        <dbReference type="EMBL" id="KAF5749707.1"/>
    </source>
</evidence>
<dbReference type="InParanoid" id="A0A7J7DTR1"/>
<sequence>MWVAAKSTLNELESLMEDVADVMKTANGCLSLPLGEYSCDEFDQKATTGQEEDESPPLQRVELTDYATLMAIIYSMVKQDHVMQERIATSLSLKTSSGELESYCLMWSLQPFIDDEIMHRAWKLIP</sequence>
<dbReference type="Proteomes" id="UP000593562">
    <property type="component" value="Unassembled WGS sequence"/>
</dbReference>
<keyword evidence="2" id="KW-1185">Reference proteome</keyword>
<comment type="caution">
    <text evidence="1">The sequence shown here is derived from an EMBL/GenBank/DDBJ whole genome shotgun (WGS) entry which is preliminary data.</text>
</comment>
<reference evidence="1 2" key="1">
    <citation type="journal article" date="2020" name="Nat. Commun.">
        <title>Genome of Tripterygium wilfordii and identification of cytochrome P450 involved in triptolide biosynthesis.</title>
        <authorList>
            <person name="Tu L."/>
            <person name="Su P."/>
            <person name="Zhang Z."/>
            <person name="Gao L."/>
            <person name="Wang J."/>
            <person name="Hu T."/>
            <person name="Zhou J."/>
            <person name="Zhang Y."/>
            <person name="Zhao Y."/>
            <person name="Liu Y."/>
            <person name="Song Y."/>
            <person name="Tong Y."/>
            <person name="Lu Y."/>
            <person name="Yang J."/>
            <person name="Xu C."/>
            <person name="Jia M."/>
            <person name="Peters R.J."/>
            <person name="Huang L."/>
            <person name="Gao W."/>
        </authorList>
    </citation>
    <scope>NUCLEOTIDE SEQUENCE [LARGE SCALE GENOMIC DNA]</scope>
    <source>
        <strain evidence="2">cv. XIE 37</strain>
        <tissue evidence="1">Leaf</tissue>
    </source>
</reference>
<gene>
    <name evidence="1" type="ORF">HS088_TW03G00032</name>
</gene>
<dbReference type="PANTHER" id="PTHR35305">
    <property type="entry name" value="FAD-BINDING PROTEIN"/>
    <property type="match status" value="1"/>
</dbReference>
<organism evidence="1 2">
    <name type="scientific">Tripterygium wilfordii</name>
    <name type="common">Thunder God vine</name>
    <dbReference type="NCBI Taxonomy" id="458696"/>
    <lineage>
        <taxon>Eukaryota</taxon>
        <taxon>Viridiplantae</taxon>
        <taxon>Streptophyta</taxon>
        <taxon>Embryophyta</taxon>
        <taxon>Tracheophyta</taxon>
        <taxon>Spermatophyta</taxon>
        <taxon>Magnoliopsida</taxon>
        <taxon>eudicotyledons</taxon>
        <taxon>Gunneridae</taxon>
        <taxon>Pentapetalae</taxon>
        <taxon>rosids</taxon>
        <taxon>fabids</taxon>
        <taxon>Celastrales</taxon>
        <taxon>Celastraceae</taxon>
        <taxon>Tripterygium</taxon>
    </lineage>
</organism>
<accession>A0A7J7DTR1</accession>
<dbReference type="EMBL" id="JAAARO010000003">
    <property type="protein sequence ID" value="KAF5749707.1"/>
    <property type="molecule type" value="Genomic_DNA"/>
</dbReference>
<name>A0A7J7DTR1_TRIWF</name>
<evidence type="ECO:0000313" key="2">
    <source>
        <dbReference type="Proteomes" id="UP000593562"/>
    </source>
</evidence>
<dbReference type="PANTHER" id="PTHR35305:SF2">
    <property type="entry name" value="FAD-BINDING PROTEIN"/>
    <property type="match status" value="1"/>
</dbReference>